<comment type="caution">
    <text evidence="1">The sequence shown here is derived from an EMBL/GenBank/DDBJ whole genome shotgun (WGS) entry which is preliminary data.</text>
</comment>
<dbReference type="InterPro" id="IPR023375">
    <property type="entry name" value="ADC_dom_sf"/>
</dbReference>
<dbReference type="PANTHER" id="PTHR39186">
    <property type="entry name" value="DUF2071 FAMILY PROTEIN"/>
    <property type="match status" value="1"/>
</dbReference>
<dbReference type="SUPFAM" id="SSF160104">
    <property type="entry name" value="Acetoacetate decarboxylase-like"/>
    <property type="match status" value="1"/>
</dbReference>
<reference evidence="2" key="1">
    <citation type="journal article" date="2019" name="Int. J. Syst. Evol. Microbiol.">
        <title>The Global Catalogue of Microorganisms (GCM) 10K type strain sequencing project: providing services to taxonomists for standard genome sequencing and annotation.</title>
        <authorList>
            <consortium name="The Broad Institute Genomics Platform"/>
            <consortium name="The Broad Institute Genome Sequencing Center for Infectious Disease"/>
            <person name="Wu L."/>
            <person name="Ma J."/>
        </authorList>
    </citation>
    <scope>NUCLEOTIDE SEQUENCE [LARGE SCALE GENOMIC DNA]</scope>
    <source>
        <strain evidence="2">CGMCC 1.16060</strain>
    </source>
</reference>
<dbReference type="PANTHER" id="PTHR39186:SF1">
    <property type="entry name" value="DUF2071 DOMAIN-CONTAINING PROTEIN"/>
    <property type="match status" value="1"/>
</dbReference>
<name>A0ABQ1TJM0_9FLAO</name>
<gene>
    <name evidence="1" type="primary">yqjF</name>
    <name evidence="1" type="ORF">GCM10011518_00250</name>
</gene>
<dbReference type="EMBL" id="BMKP01000001">
    <property type="protein sequence ID" value="GGE94873.1"/>
    <property type="molecule type" value="Genomic_DNA"/>
</dbReference>
<organism evidence="1 2">
    <name type="scientific">Flavobacterium limi</name>
    <dbReference type="NCBI Taxonomy" id="2045105"/>
    <lineage>
        <taxon>Bacteria</taxon>
        <taxon>Pseudomonadati</taxon>
        <taxon>Bacteroidota</taxon>
        <taxon>Flavobacteriia</taxon>
        <taxon>Flavobacteriales</taxon>
        <taxon>Flavobacteriaceae</taxon>
        <taxon>Flavobacterium</taxon>
    </lineage>
</organism>
<sequence>MFFHWEVPVFFLEEYIPEGLKLDVFNNMAWVSLVSFEVKNMRLRNLPSLPFISQFHEINIRTYVIKDNKPGIYLFSIETDKLIEVVLTRAFIGLPYQKAEIKTSPNRLLSKNKPQHQYVDITIGKNRPLTEEKTSLDFWLTERHALYENCGESMCRFDIHHKEWNLKNLDATINNIEYKVGKYILSTFPDKVQYAEKIDVLLWGKEKSKHS</sequence>
<evidence type="ECO:0000313" key="2">
    <source>
        <dbReference type="Proteomes" id="UP000655016"/>
    </source>
</evidence>
<proteinExistence type="predicted"/>
<evidence type="ECO:0000313" key="1">
    <source>
        <dbReference type="EMBL" id="GGE94873.1"/>
    </source>
</evidence>
<dbReference type="Pfam" id="PF09844">
    <property type="entry name" value="DUF2071"/>
    <property type="match status" value="1"/>
</dbReference>
<evidence type="ECO:0008006" key="3">
    <source>
        <dbReference type="Google" id="ProtNLM"/>
    </source>
</evidence>
<accession>A0ABQ1TJM0</accession>
<dbReference type="Proteomes" id="UP000655016">
    <property type="component" value="Unassembled WGS sequence"/>
</dbReference>
<protein>
    <recommendedName>
        <fullName evidence="3">DUF2071 domain-containing protein</fullName>
    </recommendedName>
</protein>
<dbReference type="InterPro" id="IPR018644">
    <property type="entry name" value="DUF2071"/>
</dbReference>
<keyword evidence="2" id="KW-1185">Reference proteome</keyword>